<feature type="region of interest" description="Disordered" evidence="8">
    <location>
        <begin position="280"/>
        <end position="320"/>
    </location>
</feature>
<dbReference type="PIRSF" id="PIRSF016323">
    <property type="entry name" value="tRNA_m1G_mtfrase_met"/>
    <property type="match status" value="1"/>
</dbReference>
<organism evidence="10 11">
    <name type="scientific">Octopus vulgaris</name>
    <name type="common">Common octopus</name>
    <dbReference type="NCBI Taxonomy" id="6645"/>
    <lineage>
        <taxon>Eukaryota</taxon>
        <taxon>Metazoa</taxon>
        <taxon>Spiralia</taxon>
        <taxon>Lophotrochozoa</taxon>
        <taxon>Mollusca</taxon>
        <taxon>Cephalopoda</taxon>
        <taxon>Coleoidea</taxon>
        <taxon>Octopodiformes</taxon>
        <taxon>Octopoda</taxon>
        <taxon>Incirrata</taxon>
        <taxon>Octopodidae</taxon>
        <taxon>Octopus</taxon>
    </lineage>
</organism>
<dbReference type="PANTHER" id="PTHR13563:SF13">
    <property type="entry name" value="TRNA METHYLTRANSFERASE 10 HOMOLOG A"/>
    <property type="match status" value="1"/>
</dbReference>
<sequence>MDMSCEDKQTEEEEEMGDSPAEEEEEEIKKDESQEINGLSKNQLRKLKKRERWLLVKKEKRKHERLKKKKRKAEAVEKGLDVGPSRKALKQNSMKQSKCQMKVVIDCSFDSYMSEKDVMKLVKQLQSCYSLNRRAENPLQLYICGCSGKTQERLDNIGDCSRWDVNFSPEKYSELFDKSSLIYLSSESDNVLDDLQEDKVYVIGGLVDHNHYKGLCHRLAVDADISHAQLPISQYLEMKSRKVLTVNHVFEILLQYTKTKDWSKSLFQVIPGRKGVKCLTNESSRDETEADANMKADCDKTDKTPDSESTKDEEPTQMKS</sequence>
<keyword evidence="3" id="KW-0808">Transferase</keyword>
<dbReference type="Gene3D" id="3.40.1280.30">
    <property type="match status" value="1"/>
</dbReference>
<feature type="compositionally biased region" description="Basic and acidic residues" evidence="8">
    <location>
        <begin position="283"/>
        <end position="320"/>
    </location>
</feature>
<feature type="binding site" evidence="7">
    <location>
        <position position="184"/>
    </location>
    <ligand>
        <name>S-adenosyl-L-methionine</name>
        <dbReference type="ChEBI" id="CHEBI:59789"/>
    </ligand>
</feature>
<proteinExistence type="predicted"/>
<dbReference type="GO" id="GO:0052905">
    <property type="term" value="F:tRNA (guanosine(9)-N1)-methyltransferase activity"/>
    <property type="evidence" value="ECO:0007669"/>
    <property type="project" value="UniProtKB-EC"/>
</dbReference>
<dbReference type="PANTHER" id="PTHR13563">
    <property type="entry name" value="TRNA (GUANINE-9-) METHYLTRANSFERASE"/>
    <property type="match status" value="1"/>
</dbReference>
<dbReference type="PROSITE" id="PS51675">
    <property type="entry name" value="SAM_MT_TRM10"/>
    <property type="match status" value="1"/>
</dbReference>
<feature type="compositionally biased region" description="Acidic residues" evidence="8">
    <location>
        <begin position="9"/>
        <end position="26"/>
    </location>
</feature>
<evidence type="ECO:0000256" key="3">
    <source>
        <dbReference type="ARBA" id="ARBA00022679"/>
    </source>
</evidence>
<evidence type="ECO:0000313" key="11">
    <source>
        <dbReference type="Proteomes" id="UP001162480"/>
    </source>
</evidence>
<keyword evidence="2 10" id="KW-0489">Methyltransferase</keyword>
<dbReference type="GO" id="GO:0000049">
    <property type="term" value="F:tRNA binding"/>
    <property type="evidence" value="ECO:0007669"/>
    <property type="project" value="TreeGrafter"/>
</dbReference>
<dbReference type="Proteomes" id="UP001162480">
    <property type="component" value="Chromosome 5"/>
</dbReference>
<evidence type="ECO:0000256" key="4">
    <source>
        <dbReference type="ARBA" id="ARBA00022691"/>
    </source>
</evidence>
<feature type="binding site" evidence="7">
    <location>
        <position position="216"/>
    </location>
    <ligand>
        <name>S-adenosyl-L-methionine</name>
        <dbReference type="ChEBI" id="CHEBI:59789"/>
    </ligand>
</feature>
<protein>
    <recommendedName>
        <fullName evidence="1">tRNA (guanine(9)-N(1))-methyltransferase</fullName>
        <ecNumber evidence="1">2.1.1.221</ecNumber>
    </recommendedName>
</protein>
<dbReference type="InterPro" id="IPR038459">
    <property type="entry name" value="MT_TRM10-typ_sf"/>
</dbReference>
<dbReference type="FunFam" id="3.40.1280.30:FF:000001">
    <property type="entry name" value="tRNA methyltransferase 10 homolog A"/>
    <property type="match status" value="1"/>
</dbReference>
<evidence type="ECO:0000256" key="8">
    <source>
        <dbReference type="SAM" id="MobiDB-lite"/>
    </source>
</evidence>
<dbReference type="AlphaFoldDB" id="A0AA36F3T3"/>
<feature type="active site" description="Proton acceptor" evidence="6">
    <location>
        <position position="208"/>
    </location>
</feature>
<feature type="region of interest" description="Disordered" evidence="8">
    <location>
        <begin position="1"/>
        <end position="43"/>
    </location>
</feature>
<evidence type="ECO:0000256" key="6">
    <source>
        <dbReference type="PIRSR" id="PIRSR016323-1"/>
    </source>
</evidence>
<dbReference type="CDD" id="cd18101">
    <property type="entry name" value="Trm10euk_A"/>
    <property type="match status" value="1"/>
</dbReference>
<evidence type="ECO:0000256" key="1">
    <source>
        <dbReference type="ARBA" id="ARBA00012797"/>
    </source>
</evidence>
<reference evidence="10" key="1">
    <citation type="submission" date="2023-08" db="EMBL/GenBank/DDBJ databases">
        <authorList>
            <person name="Alioto T."/>
            <person name="Alioto T."/>
            <person name="Gomez Garrido J."/>
        </authorList>
    </citation>
    <scope>NUCLEOTIDE SEQUENCE</scope>
</reference>
<evidence type="ECO:0000313" key="10">
    <source>
        <dbReference type="EMBL" id="CAI9723394.1"/>
    </source>
</evidence>
<dbReference type="InterPro" id="IPR028564">
    <property type="entry name" value="MT_TRM10-typ"/>
</dbReference>
<feature type="binding site" evidence="7">
    <location>
        <position position="204"/>
    </location>
    <ligand>
        <name>S-adenosyl-L-methionine</name>
        <dbReference type="ChEBI" id="CHEBI:59789"/>
    </ligand>
</feature>
<evidence type="ECO:0000256" key="2">
    <source>
        <dbReference type="ARBA" id="ARBA00022603"/>
    </source>
</evidence>
<keyword evidence="11" id="KW-1185">Reference proteome</keyword>
<dbReference type="GO" id="GO:0002939">
    <property type="term" value="P:tRNA N1-guanine methylation"/>
    <property type="evidence" value="ECO:0007669"/>
    <property type="project" value="TreeGrafter"/>
</dbReference>
<feature type="binding site" evidence="7">
    <location>
        <position position="230"/>
    </location>
    <ligand>
        <name>S-adenosyl-L-methionine</name>
        <dbReference type="ChEBI" id="CHEBI:59789"/>
    </ligand>
</feature>
<dbReference type="GO" id="GO:0005654">
    <property type="term" value="C:nucleoplasm"/>
    <property type="evidence" value="ECO:0007669"/>
    <property type="project" value="TreeGrafter"/>
</dbReference>
<keyword evidence="4" id="KW-0949">S-adenosyl-L-methionine</keyword>
<evidence type="ECO:0000256" key="5">
    <source>
        <dbReference type="ARBA" id="ARBA00048434"/>
    </source>
</evidence>
<dbReference type="EMBL" id="OX597818">
    <property type="protein sequence ID" value="CAI9723394.1"/>
    <property type="molecule type" value="Genomic_DNA"/>
</dbReference>
<accession>A0AA36F3T3</accession>
<dbReference type="InterPro" id="IPR016653">
    <property type="entry name" value="TRM10/TRM10A"/>
</dbReference>
<comment type="catalytic activity">
    <reaction evidence="5">
        <text>guanosine(9) in tRNA + S-adenosyl-L-methionine = N(1)-methylguanosine(9) in tRNA + S-adenosyl-L-homocysteine + H(+)</text>
        <dbReference type="Rhea" id="RHEA:43156"/>
        <dbReference type="Rhea" id="RHEA-COMP:10367"/>
        <dbReference type="Rhea" id="RHEA-COMP:10368"/>
        <dbReference type="ChEBI" id="CHEBI:15378"/>
        <dbReference type="ChEBI" id="CHEBI:57856"/>
        <dbReference type="ChEBI" id="CHEBI:59789"/>
        <dbReference type="ChEBI" id="CHEBI:73542"/>
        <dbReference type="ChEBI" id="CHEBI:74269"/>
        <dbReference type="EC" id="2.1.1.221"/>
    </reaction>
</comment>
<dbReference type="EC" id="2.1.1.221" evidence="1"/>
<dbReference type="EMBL" id="OX597818">
    <property type="protein sequence ID" value="CAI9723393.1"/>
    <property type="molecule type" value="Genomic_DNA"/>
</dbReference>
<name>A0AA36F3T3_OCTVU</name>
<evidence type="ECO:0000256" key="7">
    <source>
        <dbReference type="PIRSR" id="PIRSR016323-2"/>
    </source>
</evidence>
<evidence type="ECO:0000259" key="9">
    <source>
        <dbReference type="PROSITE" id="PS51675"/>
    </source>
</evidence>
<dbReference type="InterPro" id="IPR007356">
    <property type="entry name" value="tRNA_m1G_MeTrfase_euk"/>
</dbReference>
<gene>
    <name evidence="10" type="ORF">OCTVUL_1B029323</name>
</gene>
<feature type="domain" description="SAM-dependent MTase TRM10-type" evidence="9">
    <location>
        <begin position="84"/>
        <end position="277"/>
    </location>
</feature>